<dbReference type="CDD" id="cd24049">
    <property type="entry name" value="ASKHA_NBD_PilM"/>
    <property type="match status" value="1"/>
</dbReference>
<dbReference type="NCBIfam" id="TIGR01175">
    <property type="entry name" value="pilM"/>
    <property type="match status" value="1"/>
</dbReference>
<protein>
    <submittedName>
        <fullName evidence="2">Type IV pilus assembly protein PilM</fullName>
    </submittedName>
</protein>
<gene>
    <name evidence="2" type="primary">pilM</name>
    <name evidence="2" type="ORF">ACFQGU_10765</name>
</gene>
<dbReference type="InterPro" id="IPR003494">
    <property type="entry name" value="SHS2_FtsA"/>
</dbReference>
<dbReference type="InterPro" id="IPR005883">
    <property type="entry name" value="PilM"/>
</dbReference>
<proteinExistence type="predicted"/>
<evidence type="ECO:0000313" key="3">
    <source>
        <dbReference type="Proteomes" id="UP001596138"/>
    </source>
</evidence>
<sequence>MAGRTAIGLDIGTSSVRAAQVSLSKGGPVLERFGQVALPAGVVRDGEVVDPDAVGDAIKTLWAQAKFSQKDVVLGVSNQKVVVRLVDLPWLPADELRASLKFQVADLVPMPVDEAVLDFVPLEEITTDNSRMVRGLLVAAAQDAVLDSIRAAQRAGLRVTTVDLTPFAVLRVAGAGDALGLNGPEAVVDIGAKVTNIVVHEAGVPKFVRILLLGGDDVTSAVVERLGIPTAEAERLKRDRLSLADPASADARRIIDAALAEFVDEVRGSVDYFVAMSGGRPLSRVVLSGGGSLADGLAQRLATAVRTPVEYGRPFSHVSLGKTGLTPEQLQFVEPLSAVPVGLAMGAV</sequence>
<evidence type="ECO:0000259" key="1">
    <source>
        <dbReference type="SMART" id="SM00842"/>
    </source>
</evidence>
<dbReference type="PIRSF" id="PIRSF019169">
    <property type="entry name" value="PilM"/>
    <property type="match status" value="1"/>
</dbReference>
<dbReference type="InterPro" id="IPR050696">
    <property type="entry name" value="FtsA/MreB"/>
</dbReference>
<comment type="caution">
    <text evidence="2">The sequence shown here is derived from an EMBL/GenBank/DDBJ whole genome shotgun (WGS) entry which is preliminary data.</text>
</comment>
<feature type="domain" description="SHS2" evidence="1">
    <location>
        <begin position="6"/>
        <end position="173"/>
    </location>
</feature>
<dbReference type="PANTHER" id="PTHR32432:SF3">
    <property type="entry name" value="ETHANOLAMINE UTILIZATION PROTEIN EUTJ"/>
    <property type="match status" value="1"/>
</dbReference>
<dbReference type="SMART" id="SM00842">
    <property type="entry name" value="FtsA"/>
    <property type="match status" value="1"/>
</dbReference>
<dbReference type="PANTHER" id="PTHR32432">
    <property type="entry name" value="CELL DIVISION PROTEIN FTSA-RELATED"/>
    <property type="match status" value="1"/>
</dbReference>
<dbReference type="Gene3D" id="3.30.1490.300">
    <property type="match status" value="1"/>
</dbReference>
<dbReference type="EMBL" id="JBHSTI010000008">
    <property type="protein sequence ID" value="MFC6238360.1"/>
    <property type="molecule type" value="Genomic_DNA"/>
</dbReference>
<dbReference type="InterPro" id="IPR043129">
    <property type="entry name" value="ATPase_NBD"/>
</dbReference>
<dbReference type="Proteomes" id="UP001596138">
    <property type="component" value="Unassembled WGS sequence"/>
</dbReference>
<reference evidence="3" key="1">
    <citation type="journal article" date="2019" name="Int. J. Syst. Evol. Microbiol.">
        <title>The Global Catalogue of Microorganisms (GCM) 10K type strain sequencing project: providing services to taxonomists for standard genome sequencing and annotation.</title>
        <authorList>
            <consortium name="The Broad Institute Genomics Platform"/>
            <consortium name="The Broad Institute Genome Sequencing Center for Infectious Disease"/>
            <person name="Wu L."/>
            <person name="Ma J."/>
        </authorList>
    </citation>
    <scope>NUCLEOTIDE SEQUENCE [LARGE SCALE GENOMIC DNA]</scope>
    <source>
        <strain evidence="3">CGMCC 4.7317</strain>
    </source>
</reference>
<name>A0ABW1T2T8_9ACTN</name>
<keyword evidence="3" id="KW-1185">Reference proteome</keyword>
<evidence type="ECO:0000313" key="2">
    <source>
        <dbReference type="EMBL" id="MFC6238360.1"/>
    </source>
</evidence>
<organism evidence="2 3">
    <name type="scientific">Longivirga aurantiaca</name>
    <dbReference type="NCBI Taxonomy" id="1837743"/>
    <lineage>
        <taxon>Bacteria</taxon>
        <taxon>Bacillati</taxon>
        <taxon>Actinomycetota</taxon>
        <taxon>Actinomycetes</taxon>
        <taxon>Sporichthyales</taxon>
        <taxon>Sporichthyaceae</taxon>
        <taxon>Longivirga</taxon>
    </lineage>
</organism>
<dbReference type="Pfam" id="PF11104">
    <property type="entry name" value="PilM_2"/>
    <property type="match status" value="1"/>
</dbReference>
<dbReference type="RefSeq" id="WP_386766506.1">
    <property type="nucleotide sequence ID" value="NZ_JBHSTI010000008.1"/>
</dbReference>
<accession>A0ABW1T2T8</accession>
<dbReference type="Gene3D" id="3.30.420.40">
    <property type="match status" value="2"/>
</dbReference>
<dbReference type="SUPFAM" id="SSF53067">
    <property type="entry name" value="Actin-like ATPase domain"/>
    <property type="match status" value="2"/>
</dbReference>